<reference evidence="1 4" key="1">
    <citation type="submission" date="2018-02" db="EMBL/GenBank/DDBJ databases">
        <title>Deep subsurface shale carbon reservoir microbial communities from Ohio and West Virginia, USA.</title>
        <authorList>
            <person name="Wrighton K."/>
        </authorList>
    </citation>
    <scope>NUCLEOTIDE SEQUENCE [LARGE SCALE GENOMIC DNA]</scope>
    <source>
        <strain evidence="1 4">UTICA-S1B6</strain>
    </source>
</reference>
<dbReference type="OrthoDB" id="5184506at2"/>
<comment type="caution">
    <text evidence="2">The sequence shown here is derived from an EMBL/GenBank/DDBJ whole genome shotgun (WGS) entry which is preliminary data.</text>
</comment>
<organism evidence="2 3">
    <name type="scientific">Marinobacter persicus</name>
    <dbReference type="NCBI Taxonomy" id="930118"/>
    <lineage>
        <taxon>Bacteria</taxon>
        <taxon>Pseudomonadati</taxon>
        <taxon>Pseudomonadota</taxon>
        <taxon>Gammaproteobacteria</taxon>
        <taxon>Pseudomonadales</taxon>
        <taxon>Marinobacteraceae</taxon>
        <taxon>Marinobacter</taxon>
    </lineage>
</organism>
<dbReference type="RefSeq" id="WP_104417582.1">
    <property type="nucleotide sequence ID" value="NZ_PTIT01000050.1"/>
</dbReference>
<dbReference type="PANTHER" id="PTHR38733:SF1">
    <property type="entry name" value="TYPE IV METHYL-DIRECTED RESTRICTION ENZYME ECOKMCRBC"/>
    <property type="match status" value="1"/>
</dbReference>
<evidence type="ECO:0000313" key="3">
    <source>
        <dbReference type="Proteomes" id="UP000239446"/>
    </source>
</evidence>
<dbReference type="Proteomes" id="UP000239648">
    <property type="component" value="Unassembled WGS sequence"/>
</dbReference>
<dbReference type="AlphaFoldDB" id="A0A2S6G1Y8"/>
<dbReference type="Proteomes" id="UP000239446">
    <property type="component" value="Unassembled WGS sequence"/>
</dbReference>
<dbReference type="Pfam" id="PF10117">
    <property type="entry name" value="McrBC"/>
    <property type="match status" value="1"/>
</dbReference>
<keyword evidence="4" id="KW-1185">Reference proteome</keyword>
<evidence type="ECO:0000313" key="4">
    <source>
        <dbReference type="Proteomes" id="UP000239648"/>
    </source>
</evidence>
<name>A0A2S6G1Y8_9GAMM</name>
<dbReference type="EMBL" id="PTIU01000053">
    <property type="protein sequence ID" value="PPK51110.1"/>
    <property type="molecule type" value="Genomic_DNA"/>
</dbReference>
<evidence type="ECO:0000313" key="2">
    <source>
        <dbReference type="EMBL" id="PPK51110.1"/>
    </source>
</evidence>
<dbReference type="InterPro" id="IPR019292">
    <property type="entry name" value="McrC"/>
</dbReference>
<dbReference type="EMBL" id="PTIT01000050">
    <property type="protein sequence ID" value="PPK49828.1"/>
    <property type="molecule type" value="Genomic_DNA"/>
</dbReference>
<proteinExistence type="predicted"/>
<dbReference type="PANTHER" id="PTHR38733">
    <property type="entry name" value="PROTEIN MCRC"/>
    <property type="match status" value="1"/>
</dbReference>
<evidence type="ECO:0000313" key="1">
    <source>
        <dbReference type="EMBL" id="PPK49828.1"/>
    </source>
</evidence>
<protein>
    <submittedName>
        <fullName evidence="2">McrBC 5-methylcytosine restriction system component</fullName>
    </submittedName>
</protein>
<accession>A0A2S6G1Y8</accession>
<gene>
    <name evidence="2" type="ORF">B0H24_10531</name>
    <name evidence="1" type="ORF">BY455_1501</name>
</gene>
<reference evidence="2 3" key="2">
    <citation type="submission" date="2018-02" db="EMBL/GenBank/DDBJ databases">
        <title>Subsurface microbial communities from deep shales in Ohio and West Virginia, USA.</title>
        <authorList>
            <person name="Wrighton K."/>
        </authorList>
    </citation>
    <scope>NUCLEOTIDE SEQUENCE [LARGE SCALE GENOMIC DNA]</scope>
    <source>
        <strain evidence="2 3">UTICA-S1B9</strain>
    </source>
</reference>
<sequence>MLRSRPRFSLVENGKPVQLSDDMFLEVGLDKHKLKSLLTDAGLRAAKHLGLKNNPITIEPKGVRAAGFAGLIRLTPSLELEVAPKFLGLDDQDSIWREDFFFLCTLSKYGRFLATDKLSASSGAPRDLATLVARSIISMYEAQKRRPLRSYRKALETGFFIEGDPDPVDIVFPSPEGFEQEVIRFDRRNVWNAEIVTAAKDLLPEVREPVVASFLMRLIEDLSPQGSVSTRSKPIPSRQRAWKPLHDLAQDVIRGLGVNYKQGQSAAPGYLVTTWRVWEDLITVALRLGFGNSSVQSQASFVLGEKTSAASGKTSDILVFPDFVIQNQKNGRRFLVDAKYKGHIEKGKLRIVESDIYEALAFAKASFCNLIVLIYPARPDEPKRPLGKCETFQTLSINDVTIVGVQVEIRNISKPGGIKEFASKMYDYLSSFDL</sequence>